<protein>
    <submittedName>
        <fullName evidence="1">Uncharacterized protein</fullName>
    </submittedName>
</protein>
<proteinExistence type="predicted"/>
<dbReference type="EMBL" id="RXGB01001664">
    <property type="protein sequence ID" value="TMW98010.1"/>
    <property type="molecule type" value="Genomic_DNA"/>
</dbReference>
<gene>
    <name evidence="1" type="ORF">EJD97_004639</name>
</gene>
<comment type="caution">
    <text evidence="1">The sequence shown here is derived from an EMBL/GenBank/DDBJ whole genome shotgun (WGS) entry which is preliminary data.</text>
</comment>
<accession>A0A6N2BWP0</accession>
<name>A0A6N2BWP0_SOLCI</name>
<evidence type="ECO:0000313" key="1">
    <source>
        <dbReference type="EMBL" id="TMW98010.1"/>
    </source>
</evidence>
<sequence length="70" mass="7662">MPSVFGRLEEFLSAFKEAGDPSSLLIHSHQIVSARSTYIRMDNLGTPLACTLTICLPNDIEVPADVCQLQ</sequence>
<reference evidence="1" key="1">
    <citation type="submission" date="2019-05" db="EMBL/GenBank/DDBJ databases">
        <title>The de novo reference genome and transcriptome assemblies of the wild tomato species Solanum chilense.</title>
        <authorList>
            <person name="Stam R."/>
            <person name="Nosenko T."/>
            <person name="Hoerger A.C."/>
            <person name="Stephan W."/>
            <person name="Seidel M.A."/>
            <person name="Kuhn J.M.M."/>
            <person name="Haberer G."/>
            <person name="Tellier A."/>
        </authorList>
    </citation>
    <scope>NUCLEOTIDE SEQUENCE</scope>
    <source>
        <tissue evidence="1">Mature leaves</tissue>
    </source>
</reference>
<dbReference type="AlphaFoldDB" id="A0A6N2BWP0"/>
<organism evidence="1">
    <name type="scientific">Solanum chilense</name>
    <name type="common">Tomato</name>
    <name type="synonym">Lycopersicon chilense</name>
    <dbReference type="NCBI Taxonomy" id="4083"/>
    <lineage>
        <taxon>Eukaryota</taxon>
        <taxon>Viridiplantae</taxon>
        <taxon>Streptophyta</taxon>
        <taxon>Embryophyta</taxon>
        <taxon>Tracheophyta</taxon>
        <taxon>Spermatophyta</taxon>
        <taxon>Magnoliopsida</taxon>
        <taxon>eudicotyledons</taxon>
        <taxon>Gunneridae</taxon>
        <taxon>Pentapetalae</taxon>
        <taxon>asterids</taxon>
        <taxon>lamiids</taxon>
        <taxon>Solanales</taxon>
        <taxon>Solanaceae</taxon>
        <taxon>Solanoideae</taxon>
        <taxon>Solaneae</taxon>
        <taxon>Solanum</taxon>
        <taxon>Solanum subgen. Lycopersicon</taxon>
    </lineage>
</organism>